<dbReference type="RefSeq" id="WP_153758475.1">
    <property type="nucleotide sequence ID" value="NZ_CP045851.1"/>
</dbReference>
<evidence type="ECO:0008006" key="3">
    <source>
        <dbReference type="Google" id="ProtNLM"/>
    </source>
</evidence>
<reference evidence="1 2" key="1">
    <citation type="submission" date="2019-11" db="EMBL/GenBank/DDBJ databases">
        <authorList>
            <person name="He Y."/>
        </authorList>
    </citation>
    <scope>NUCLEOTIDE SEQUENCE [LARGE SCALE GENOMIC DNA]</scope>
    <source>
        <strain evidence="1 2">SCSIO 58843</strain>
    </source>
</reference>
<evidence type="ECO:0000313" key="1">
    <source>
        <dbReference type="EMBL" id="QGG94369.1"/>
    </source>
</evidence>
<keyword evidence="2" id="KW-1185">Reference proteome</keyword>
<dbReference type="KEGG" id="atq:GH723_04205"/>
<organism evidence="1 2">
    <name type="scientific">Actinomarinicola tropica</name>
    <dbReference type="NCBI Taxonomy" id="2789776"/>
    <lineage>
        <taxon>Bacteria</taxon>
        <taxon>Bacillati</taxon>
        <taxon>Actinomycetota</taxon>
        <taxon>Acidimicrobiia</taxon>
        <taxon>Acidimicrobiales</taxon>
        <taxon>Iamiaceae</taxon>
        <taxon>Actinomarinicola</taxon>
    </lineage>
</organism>
<name>A0A5Q2RBW6_9ACTN</name>
<protein>
    <recommendedName>
        <fullName evidence="3">HIRAN domain-containing protein</fullName>
    </recommendedName>
</protein>
<sequence length="243" mass="27225">MDTRRLYVTWRSPTGSILPVGLLEQRSQSPRYRFAYLKSVESIDGFPPFPGLPELHRGYESDVLFPVFQNRVMSQEREDYPRFVQQLDLSVDDEPFVVLGRSGGARQTDRIEVFPEPLPVGGVLDCPFFVRGIRHMPGASDVVADLGIGAHLELVLDEENEHDSRARLLVWAGDQAIGWLPGYLVSVVDELQLLVGDPRVVVARVNPPSAPSHLRVLCRLQSAWPEGWRPFAGSEYSPLVPVD</sequence>
<gene>
    <name evidence="1" type="ORF">GH723_04205</name>
</gene>
<dbReference type="AlphaFoldDB" id="A0A5Q2RBW6"/>
<dbReference type="Gene3D" id="3.30.70.2330">
    <property type="match status" value="1"/>
</dbReference>
<proteinExistence type="predicted"/>
<accession>A0A5Q2RBW6</accession>
<dbReference type="EMBL" id="CP045851">
    <property type="protein sequence ID" value="QGG94369.1"/>
    <property type="molecule type" value="Genomic_DNA"/>
</dbReference>
<evidence type="ECO:0000313" key="2">
    <source>
        <dbReference type="Proteomes" id="UP000334019"/>
    </source>
</evidence>
<dbReference type="Proteomes" id="UP000334019">
    <property type="component" value="Chromosome"/>
</dbReference>